<reference evidence="2 3" key="1">
    <citation type="journal article" date="2016" name="Nat. Commun.">
        <title>Thousands of microbial genomes shed light on interconnected biogeochemical processes in an aquifer system.</title>
        <authorList>
            <person name="Anantharaman K."/>
            <person name="Brown C.T."/>
            <person name="Hug L.A."/>
            <person name="Sharon I."/>
            <person name="Castelle C.J."/>
            <person name="Probst A.J."/>
            <person name="Thomas B.C."/>
            <person name="Singh A."/>
            <person name="Wilkins M.J."/>
            <person name="Karaoz U."/>
            <person name="Brodie E.L."/>
            <person name="Williams K.H."/>
            <person name="Hubbard S.S."/>
            <person name="Banfield J.F."/>
        </authorList>
    </citation>
    <scope>NUCLEOTIDE SEQUENCE [LARGE SCALE GENOMIC DNA]</scope>
</reference>
<sequence length="72" mass="8724">MIKIGGIYKHFKNHKLYKIICLAKHSETMEDMVVYEPQYESENKIWVRPALMFDEEVEFDGKRQKRFQLVES</sequence>
<comment type="caution">
    <text evidence="2">The sequence shown here is derived from an EMBL/GenBank/DDBJ whole genome shotgun (WGS) entry which is preliminary data.</text>
</comment>
<organism evidence="2 3">
    <name type="scientific">Candidatus Taylorbacteria bacterium RIFCSPLOWO2_12_FULL_43_20</name>
    <dbReference type="NCBI Taxonomy" id="1802332"/>
    <lineage>
        <taxon>Bacteria</taxon>
        <taxon>Candidatus Tayloriibacteriota</taxon>
    </lineage>
</organism>
<evidence type="ECO:0000259" key="1">
    <source>
        <dbReference type="Pfam" id="PF07866"/>
    </source>
</evidence>
<feature type="domain" description="DUF1653" evidence="1">
    <location>
        <begin position="6"/>
        <end position="68"/>
    </location>
</feature>
<dbReference type="InterPro" id="IPR023387">
    <property type="entry name" value="DUF1653-like_dom"/>
</dbReference>
<evidence type="ECO:0000313" key="3">
    <source>
        <dbReference type="Proteomes" id="UP000177269"/>
    </source>
</evidence>
<dbReference type="InterPro" id="IPR037135">
    <property type="entry name" value="DUF1653-like_dom_sf"/>
</dbReference>
<proteinExistence type="predicted"/>
<gene>
    <name evidence="2" type="ORF">A3G52_03200</name>
</gene>
<dbReference type="Gene3D" id="2.30.30.320">
    <property type="entry name" value="DUF1653-like domain"/>
    <property type="match status" value="1"/>
</dbReference>
<name>A0A1G2P362_9BACT</name>
<accession>A0A1G2P362</accession>
<dbReference type="AlphaFoldDB" id="A0A1G2P362"/>
<protein>
    <recommendedName>
        <fullName evidence="1">DUF1653 domain-containing protein</fullName>
    </recommendedName>
</protein>
<dbReference type="Proteomes" id="UP000177269">
    <property type="component" value="Unassembled WGS sequence"/>
</dbReference>
<dbReference type="Pfam" id="PF07866">
    <property type="entry name" value="DUF1653"/>
    <property type="match status" value="1"/>
</dbReference>
<dbReference type="EMBL" id="MHSK01000006">
    <property type="protein sequence ID" value="OHA42785.1"/>
    <property type="molecule type" value="Genomic_DNA"/>
</dbReference>
<evidence type="ECO:0000313" key="2">
    <source>
        <dbReference type="EMBL" id="OHA42785.1"/>
    </source>
</evidence>